<evidence type="ECO:0000313" key="11">
    <source>
        <dbReference type="Proteomes" id="UP000269923"/>
    </source>
</evidence>
<comment type="subunit">
    <text evidence="8 9">Homodimer.</text>
</comment>
<protein>
    <recommendedName>
        <fullName evidence="8 9">Triosephosphate isomerase</fullName>
        <shortName evidence="8">TIM</shortName>
        <shortName evidence="8">TPI</shortName>
        <ecNumber evidence="8 9">5.3.1.1</ecNumber>
    </recommendedName>
    <alternativeName>
        <fullName evidence="8">Triose-phosphate isomerase</fullName>
    </alternativeName>
</protein>
<keyword evidence="4 8" id="KW-0312">Gluconeogenesis</keyword>
<dbReference type="GO" id="GO:0004807">
    <property type="term" value="F:triose-phosphate isomerase activity"/>
    <property type="evidence" value="ECO:0007669"/>
    <property type="project" value="UniProtKB-UniRule"/>
</dbReference>
<evidence type="ECO:0000256" key="9">
    <source>
        <dbReference type="RuleBase" id="RU363013"/>
    </source>
</evidence>
<comment type="similarity">
    <text evidence="3 8 9">Belongs to the triosephosphate isomerase family.</text>
</comment>
<dbReference type="UniPathway" id="UPA00138"/>
<reference evidence="10 11" key="1">
    <citation type="submission" date="2018-11" db="EMBL/GenBank/DDBJ databases">
        <title>Genomes From Bacteria Associated with the Canine Oral Cavity: a Test Case for Automated Genome-Based Taxonomic Assignment.</title>
        <authorList>
            <person name="Coil D.A."/>
            <person name="Jospin G."/>
            <person name="Darling A.E."/>
            <person name="Wallis C."/>
            <person name="Davis I.J."/>
            <person name="Harris S."/>
            <person name="Eisen J.A."/>
            <person name="Holcombe L.J."/>
            <person name="O'Flynn C."/>
        </authorList>
    </citation>
    <scope>NUCLEOTIDE SEQUENCE [LARGE SCALE GENOMIC DNA]</scope>
    <source>
        <strain evidence="10 11">COT-280</strain>
    </source>
</reference>
<feature type="active site" description="Electrophile" evidence="8">
    <location>
        <position position="104"/>
    </location>
</feature>
<dbReference type="UniPathway" id="UPA00109">
    <property type="reaction ID" value="UER00189"/>
</dbReference>
<accession>A0A3P2A2P3</accession>
<evidence type="ECO:0000256" key="6">
    <source>
        <dbReference type="ARBA" id="ARBA00023152"/>
    </source>
</evidence>
<feature type="binding site" evidence="8">
    <location>
        <position position="217"/>
    </location>
    <ligand>
        <name>substrate</name>
    </ligand>
</feature>
<proteinExistence type="inferred from homology"/>
<comment type="pathway">
    <text evidence="2">Carbohydrate metabolism; erythritol degradation.</text>
</comment>
<dbReference type="STRING" id="1121352.GCA_000620925_01073"/>
<dbReference type="InterPro" id="IPR020861">
    <property type="entry name" value="Triosephosphate_isomerase_AS"/>
</dbReference>
<dbReference type="PROSITE" id="PS51440">
    <property type="entry name" value="TIM_2"/>
    <property type="match status" value="1"/>
</dbReference>
<comment type="pathway">
    <text evidence="1 8 9">Carbohydrate degradation; glycolysis; D-glyceraldehyde 3-phosphate from glycerone phosphate: step 1/1.</text>
</comment>
<dbReference type="SUPFAM" id="SSF51351">
    <property type="entry name" value="Triosephosphate isomerase (TIM)"/>
    <property type="match status" value="1"/>
</dbReference>
<sequence>MQQGVWQQKWVIGNWKMNGSSAQNTRLLEEICALPQADKVCVGVAPPALYLAPAAAQLAVADSANPICLSAQMASRFNGSGAYTGEISAPMLADVGVKLVLTGHSERSLYFAETAEQRRSQLEHILAADLQPLLCVGESLAQREAEQHFDTVAAQLAVLKDLSFVNGVAVAYEPVWAIGTGKTATPEQIGEMHQFIYDTLLSLLGGGVNIRILYGGSVNDQNAAAIFRVAHVDGALVGGASLKSEAFAAIIRAAQETD</sequence>
<comment type="pathway">
    <text evidence="8 9">Carbohydrate biosynthesis; gluconeogenesis.</text>
</comment>
<dbReference type="CDD" id="cd00311">
    <property type="entry name" value="TIM"/>
    <property type="match status" value="1"/>
</dbReference>
<dbReference type="RefSeq" id="WP_124795436.1">
    <property type="nucleotide sequence ID" value="NZ_RQYC01000012.1"/>
</dbReference>
<organism evidence="10 11">
    <name type="scientific">Conchiformibius steedae</name>
    <dbReference type="NCBI Taxonomy" id="153493"/>
    <lineage>
        <taxon>Bacteria</taxon>
        <taxon>Pseudomonadati</taxon>
        <taxon>Pseudomonadota</taxon>
        <taxon>Betaproteobacteria</taxon>
        <taxon>Neisseriales</taxon>
        <taxon>Neisseriaceae</taxon>
        <taxon>Conchiformibius</taxon>
    </lineage>
</organism>
<dbReference type="PROSITE" id="PS00171">
    <property type="entry name" value="TIM_1"/>
    <property type="match status" value="1"/>
</dbReference>
<evidence type="ECO:0000256" key="4">
    <source>
        <dbReference type="ARBA" id="ARBA00022432"/>
    </source>
</evidence>
<evidence type="ECO:0000256" key="2">
    <source>
        <dbReference type="ARBA" id="ARBA00004939"/>
    </source>
</evidence>
<gene>
    <name evidence="8" type="primary">tpiA</name>
    <name evidence="10" type="ORF">EII21_08050</name>
</gene>
<evidence type="ECO:0000256" key="1">
    <source>
        <dbReference type="ARBA" id="ARBA00004680"/>
    </source>
</evidence>
<dbReference type="GO" id="GO:0006096">
    <property type="term" value="P:glycolytic process"/>
    <property type="evidence" value="ECO:0007669"/>
    <property type="project" value="UniProtKB-UniRule"/>
</dbReference>
<dbReference type="FunFam" id="3.20.20.70:FF:000016">
    <property type="entry name" value="Triosephosphate isomerase"/>
    <property type="match status" value="1"/>
</dbReference>
<keyword evidence="6 8" id="KW-0324">Glycolysis</keyword>
<comment type="subcellular location">
    <subcellularLocation>
        <location evidence="8 9">Cytoplasm</location>
    </subcellularLocation>
</comment>
<dbReference type="PANTHER" id="PTHR21139">
    <property type="entry name" value="TRIOSEPHOSPHATE ISOMERASE"/>
    <property type="match status" value="1"/>
</dbReference>
<evidence type="ECO:0000313" key="10">
    <source>
        <dbReference type="EMBL" id="RRD89692.1"/>
    </source>
</evidence>
<dbReference type="PANTHER" id="PTHR21139:SF42">
    <property type="entry name" value="TRIOSEPHOSPHATE ISOMERASE"/>
    <property type="match status" value="1"/>
</dbReference>
<dbReference type="Proteomes" id="UP000269923">
    <property type="component" value="Unassembled WGS sequence"/>
</dbReference>
<dbReference type="InterPro" id="IPR035990">
    <property type="entry name" value="TIM_sf"/>
</dbReference>
<dbReference type="GO" id="GO:0006094">
    <property type="term" value="P:gluconeogenesis"/>
    <property type="evidence" value="ECO:0007669"/>
    <property type="project" value="UniProtKB-UniRule"/>
</dbReference>
<dbReference type="AlphaFoldDB" id="A0A3P2A2P3"/>
<dbReference type="InterPro" id="IPR000652">
    <property type="entry name" value="Triosephosphate_isomerase"/>
</dbReference>
<name>A0A3P2A2P3_9NEIS</name>
<dbReference type="EMBL" id="RQYC01000012">
    <property type="protein sequence ID" value="RRD89692.1"/>
    <property type="molecule type" value="Genomic_DNA"/>
</dbReference>
<evidence type="ECO:0000256" key="7">
    <source>
        <dbReference type="ARBA" id="ARBA00023235"/>
    </source>
</evidence>
<evidence type="ECO:0000256" key="8">
    <source>
        <dbReference type="HAMAP-Rule" id="MF_00147"/>
    </source>
</evidence>
<feature type="binding site" evidence="8">
    <location>
        <position position="179"/>
    </location>
    <ligand>
        <name>substrate</name>
    </ligand>
</feature>
<evidence type="ECO:0000256" key="3">
    <source>
        <dbReference type="ARBA" id="ARBA00007422"/>
    </source>
</evidence>
<feature type="active site" description="Proton acceptor" evidence="8">
    <location>
        <position position="173"/>
    </location>
</feature>
<dbReference type="HAMAP" id="MF_00147_B">
    <property type="entry name" value="TIM_B"/>
    <property type="match status" value="1"/>
</dbReference>
<keyword evidence="5 8" id="KW-0963">Cytoplasm</keyword>
<comment type="caution">
    <text evidence="10">The sequence shown here is derived from an EMBL/GenBank/DDBJ whole genome shotgun (WGS) entry which is preliminary data.</text>
</comment>
<feature type="binding site" evidence="8">
    <location>
        <begin position="238"/>
        <end position="239"/>
    </location>
    <ligand>
        <name>substrate</name>
    </ligand>
</feature>
<comment type="catalytic activity">
    <reaction evidence="8 9">
        <text>D-glyceraldehyde 3-phosphate = dihydroxyacetone phosphate</text>
        <dbReference type="Rhea" id="RHEA:18585"/>
        <dbReference type="ChEBI" id="CHEBI:57642"/>
        <dbReference type="ChEBI" id="CHEBI:59776"/>
        <dbReference type="EC" id="5.3.1.1"/>
    </reaction>
</comment>
<feature type="binding site" evidence="8">
    <location>
        <begin position="14"/>
        <end position="16"/>
    </location>
    <ligand>
        <name>substrate</name>
    </ligand>
</feature>
<dbReference type="Pfam" id="PF00121">
    <property type="entry name" value="TIM"/>
    <property type="match status" value="1"/>
</dbReference>
<keyword evidence="7 8" id="KW-0413">Isomerase</keyword>
<keyword evidence="11" id="KW-1185">Reference proteome</keyword>
<dbReference type="OrthoDB" id="9809429at2"/>
<dbReference type="NCBIfam" id="TIGR00419">
    <property type="entry name" value="tim"/>
    <property type="match status" value="1"/>
</dbReference>
<evidence type="ECO:0000256" key="5">
    <source>
        <dbReference type="ARBA" id="ARBA00022490"/>
    </source>
</evidence>
<comment type="function">
    <text evidence="8">Involved in the gluconeogenesis. Catalyzes stereospecifically the conversion of dihydroxyacetone phosphate (DHAP) to D-glyceraldehyde-3-phosphate (G3P).</text>
</comment>
<dbReference type="EC" id="5.3.1.1" evidence="8 9"/>
<dbReference type="GO" id="GO:0019563">
    <property type="term" value="P:glycerol catabolic process"/>
    <property type="evidence" value="ECO:0007669"/>
    <property type="project" value="TreeGrafter"/>
</dbReference>
<dbReference type="Gene3D" id="3.20.20.70">
    <property type="entry name" value="Aldolase class I"/>
    <property type="match status" value="1"/>
</dbReference>
<dbReference type="GO" id="GO:0005829">
    <property type="term" value="C:cytosol"/>
    <property type="evidence" value="ECO:0007669"/>
    <property type="project" value="TreeGrafter"/>
</dbReference>
<dbReference type="GO" id="GO:0046166">
    <property type="term" value="P:glyceraldehyde-3-phosphate biosynthetic process"/>
    <property type="evidence" value="ECO:0007669"/>
    <property type="project" value="TreeGrafter"/>
</dbReference>
<dbReference type="InterPro" id="IPR022896">
    <property type="entry name" value="TrioseP_Isoase_bac/euk"/>
</dbReference>
<dbReference type="InterPro" id="IPR013785">
    <property type="entry name" value="Aldolase_TIM"/>
</dbReference>